<name>A0A090DEF1_MESPL</name>
<proteinExistence type="predicted"/>
<accession>A0A090DEF1</accession>
<feature type="region of interest" description="Disordered" evidence="1">
    <location>
        <begin position="1"/>
        <end position="31"/>
    </location>
</feature>
<keyword evidence="3" id="KW-1185">Reference proteome</keyword>
<dbReference type="Proteomes" id="UP000045285">
    <property type="component" value="Unassembled WGS sequence"/>
</dbReference>
<dbReference type="EMBL" id="CCMZ01000001">
    <property type="protein sequence ID" value="CDX11396.1"/>
    <property type="molecule type" value="Genomic_DNA"/>
</dbReference>
<gene>
    <name evidence="2" type="ORF">MPL3356_10029</name>
</gene>
<sequence length="59" mass="6528">MTSLGMDRVRPSFGRRSDPLKGSPAGGRDPRRFDYAQQKQETLCTALAIGSDRPTWSDS</sequence>
<evidence type="ECO:0000313" key="3">
    <source>
        <dbReference type="Proteomes" id="UP000045285"/>
    </source>
</evidence>
<protein>
    <submittedName>
        <fullName evidence="2">Uncharacterized protein</fullName>
    </submittedName>
</protein>
<evidence type="ECO:0000256" key="1">
    <source>
        <dbReference type="SAM" id="MobiDB-lite"/>
    </source>
</evidence>
<dbReference type="AlphaFoldDB" id="A0A090DEF1"/>
<reference evidence="3" key="1">
    <citation type="submission" date="2014-08" db="EMBL/GenBank/DDBJ databases">
        <authorList>
            <person name="Moulin L."/>
        </authorList>
    </citation>
    <scope>NUCLEOTIDE SEQUENCE [LARGE SCALE GENOMIC DNA]</scope>
</reference>
<feature type="compositionally biased region" description="Basic and acidic residues" evidence="1">
    <location>
        <begin position="7"/>
        <end position="19"/>
    </location>
</feature>
<evidence type="ECO:0000313" key="2">
    <source>
        <dbReference type="EMBL" id="CDX11396.1"/>
    </source>
</evidence>
<organism evidence="2 3">
    <name type="scientific">Mesorhizobium plurifarium</name>
    <dbReference type="NCBI Taxonomy" id="69974"/>
    <lineage>
        <taxon>Bacteria</taxon>
        <taxon>Pseudomonadati</taxon>
        <taxon>Pseudomonadota</taxon>
        <taxon>Alphaproteobacteria</taxon>
        <taxon>Hyphomicrobiales</taxon>
        <taxon>Phyllobacteriaceae</taxon>
        <taxon>Mesorhizobium</taxon>
    </lineage>
</organism>